<gene>
    <name evidence="1" type="ORF">PF011_g20972</name>
</gene>
<protein>
    <submittedName>
        <fullName evidence="1">Uncharacterized protein</fullName>
    </submittedName>
</protein>
<comment type="caution">
    <text evidence="1">The sequence shown here is derived from an EMBL/GenBank/DDBJ whole genome shotgun (WGS) entry which is preliminary data.</text>
</comment>
<dbReference type="AlphaFoldDB" id="A0A6A3ILY2"/>
<organism evidence="1 2">
    <name type="scientific">Phytophthora fragariae</name>
    <dbReference type="NCBI Taxonomy" id="53985"/>
    <lineage>
        <taxon>Eukaryota</taxon>
        <taxon>Sar</taxon>
        <taxon>Stramenopiles</taxon>
        <taxon>Oomycota</taxon>
        <taxon>Peronosporomycetes</taxon>
        <taxon>Peronosporales</taxon>
        <taxon>Peronosporaceae</taxon>
        <taxon>Phytophthora</taxon>
    </lineage>
</organism>
<reference evidence="1 2" key="1">
    <citation type="submission" date="2018-09" db="EMBL/GenBank/DDBJ databases">
        <title>Genomic investigation of the strawberry pathogen Phytophthora fragariae indicates pathogenicity is determined by transcriptional variation in three key races.</title>
        <authorList>
            <person name="Adams T.M."/>
            <person name="Armitage A.D."/>
            <person name="Sobczyk M.K."/>
            <person name="Bates H.J."/>
            <person name="Dunwell J.M."/>
            <person name="Nellist C.F."/>
            <person name="Harrison R.J."/>
        </authorList>
    </citation>
    <scope>NUCLEOTIDE SEQUENCE [LARGE SCALE GENOMIC DNA]</scope>
    <source>
        <strain evidence="1 2">SCRP245</strain>
    </source>
</reference>
<accession>A0A6A3ILY2</accession>
<evidence type="ECO:0000313" key="1">
    <source>
        <dbReference type="EMBL" id="KAE8983959.1"/>
    </source>
</evidence>
<dbReference type="Proteomes" id="UP000460718">
    <property type="component" value="Unassembled WGS sequence"/>
</dbReference>
<dbReference type="EMBL" id="QXFW01001940">
    <property type="protein sequence ID" value="KAE8983959.1"/>
    <property type="molecule type" value="Genomic_DNA"/>
</dbReference>
<proteinExistence type="predicted"/>
<name>A0A6A3ILY2_9STRA</name>
<sequence>MAKKVRLVDDYITFDEPTPLPNAGIPPYIWLDVPEDADNQRAKYLTYLETHLKSVLDERGLSLLDVSKDETVLLITDPRLPFAMNGTTNVLLVDLRSTQHDEPLAGVRMVVRLKKKVDWHHNPQAFGELVAASMKSPLNCTPIGLLTDLTDQWHFSWFNEKKVLSHVRIVHPKNAFDFIAAAVAEPASSKPFSVPFIGRELTKFKIDDFLPMPDDGADEMMERYELMADVVEPEFLMARRMEYGRQLVQSMPMYAHMAD</sequence>
<evidence type="ECO:0000313" key="2">
    <source>
        <dbReference type="Proteomes" id="UP000460718"/>
    </source>
</evidence>